<proteinExistence type="predicted"/>
<name>A0AC61QRB1_9BACT</name>
<comment type="caution">
    <text evidence="1">The sequence shown here is derived from an EMBL/GenBank/DDBJ whole genome shotgun (WGS) entry which is preliminary data.</text>
</comment>
<sequence length="438" mass="48700">MFMKKFLLFFMLLPACAVAVSAREATIGINLQKAIEIAIAENPTIRVADKDIELKKIADKEAWQSLLPTVTADLALNHSITVAAIKTQMGEFKMGMDGTTTATGTATLAVPVFAPAVYQNMKLAKQDILLAQEKARASRLSLVNQVTKAYYSALLSKDSYEVMQRSYNTSKENFDVVDKKFRAGRVSEYDKISAEVQMRAMHSSVVSAETGMNLAILQLKVLMGINTDIDVDIQDSLRAYEPSLTLANAEGGMEEVQNNSALRQLDLNKGLLERSRKILRTNFMPTVAASLSGQYSSYSNTDWNVFGYKYSPSSTFVLSASIPIFKASNWTKLQSNRVQLEQLADTRRDTERQLSMAAQSYRQNMLKTIAKLESDREAVKQADKAVNIAGKRYDVGRGTILELNQSETALVQAELTYNQSIYDYLSNKADLDYTLGRE</sequence>
<dbReference type="Proteomes" id="UP000308886">
    <property type="component" value="Unassembled WGS sequence"/>
</dbReference>
<accession>A0AC61QRB1</accession>
<keyword evidence="2" id="KW-1185">Reference proteome</keyword>
<reference evidence="1" key="1">
    <citation type="submission" date="2019-04" db="EMBL/GenBank/DDBJ databases">
        <title>Microbes associate with the intestines of laboratory mice.</title>
        <authorList>
            <person name="Navarre W."/>
            <person name="Wong E."/>
            <person name="Huang K."/>
            <person name="Tropini C."/>
            <person name="Ng K."/>
            <person name="Yu B."/>
        </authorList>
    </citation>
    <scope>NUCLEOTIDE SEQUENCE</scope>
    <source>
        <strain evidence="1">NM73_A23</strain>
    </source>
</reference>
<protein>
    <submittedName>
        <fullName evidence="1">TolC family protein</fullName>
    </submittedName>
</protein>
<evidence type="ECO:0000313" key="2">
    <source>
        <dbReference type="Proteomes" id="UP000308886"/>
    </source>
</evidence>
<dbReference type="EMBL" id="SRZC01000007">
    <property type="protein sequence ID" value="TGX82881.1"/>
    <property type="molecule type" value="Genomic_DNA"/>
</dbReference>
<evidence type="ECO:0000313" key="1">
    <source>
        <dbReference type="EMBL" id="TGX82881.1"/>
    </source>
</evidence>
<organism evidence="1 2">
    <name type="scientific">Palleniella muris</name>
    <dbReference type="NCBI Taxonomy" id="3038145"/>
    <lineage>
        <taxon>Bacteria</taxon>
        <taxon>Pseudomonadati</taxon>
        <taxon>Bacteroidota</taxon>
        <taxon>Bacteroidia</taxon>
        <taxon>Bacteroidales</taxon>
        <taxon>Prevotellaceae</taxon>
        <taxon>Palleniella</taxon>
    </lineage>
</organism>
<gene>
    <name evidence="1" type="ORF">E5358_05910</name>
</gene>